<comment type="caution">
    <text evidence="2">The sequence shown here is derived from an EMBL/GenBank/DDBJ whole genome shotgun (WGS) entry which is preliminary data.</text>
</comment>
<organism evidence="2 3">
    <name type="scientific">Aureicoccus marinus</name>
    <dbReference type="NCBI Taxonomy" id="754435"/>
    <lineage>
        <taxon>Bacteria</taxon>
        <taxon>Pseudomonadati</taxon>
        <taxon>Bacteroidota</taxon>
        <taxon>Flavobacteriia</taxon>
        <taxon>Flavobacteriales</taxon>
        <taxon>Flavobacteriaceae</taxon>
        <taxon>Aureicoccus</taxon>
    </lineage>
</organism>
<proteinExistence type="predicted"/>
<reference evidence="3" key="1">
    <citation type="submission" date="2016-11" db="EMBL/GenBank/DDBJ databases">
        <title>Trade-off between light-utilization and light-protection in marine flavobacteria.</title>
        <authorList>
            <person name="Kumagai Y."/>
            <person name="Yoshizawa S."/>
            <person name="Kogure K."/>
        </authorList>
    </citation>
    <scope>NUCLEOTIDE SEQUENCE [LARGE SCALE GENOMIC DNA]</scope>
    <source>
        <strain evidence="3">SG-18</strain>
    </source>
</reference>
<feature type="chain" id="PRO_5015783827" description="PsbP C-terminal domain-containing protein" evidence="1">
    <location>
        <begin position="19"/>
        <end position="197"/>
    </location>
</feature>
<evidence type="ECO:0008006" key="4">
    <source>
        <dbReference type="Google" id="ProtNLM"/>
    </source>
</evidence>
<evidence type="ECO:0000313" key="3">
    <source>
        <dbReference type="Proteomes" id="UP000239366"/>
    </source>
</evidence>
<protein>
    <recommendedName>
        <fullName evidence="4">PsbP C-terminal domain-containing protein</fullName>
    </recommendedName>
</protein>
<dbReference type="Proteomes" id="UP000239366">
    <property type="component" value="Unassembled WGS sequence"/>
</dbReference>
<dbReference type="EMBL" id="MQVX01000001">
    <property type="protein sequence ID" value="PQJ15771.1"/>
    <property type="molecule type" value="Genomic_DNA"/>
</dbReference>
<dbReference type="AlphaFoldDB" id="A0A2S7T865"/>
<gene>
    <name evidence="2" type="ORF">BST99_08580</name>
</gene>
<keyword evidence="3" id="KW-1185">Reference proteome</keyword>
<evidence type="ECO:0000313" key="2">
    <source>
        <dbReference type="EMBL" id="PQJ15771.1"/>
    </source>
</evidence>
<dbReference type="RefSeq" id="WP_105001430.1">
    <property type="nucleotide sequence ID" value="NZ_MQVX01000001.1"/>
</dbReference>
<accession>A0A2S7T865</accession>
<keyword evidence="1" id="KW-0732">Signal</keyword>
<name>A0A2S7T865_9FLAO</name>
<sequence length="197" mass="22788">MKHILTIFGLLFCAIVFGQTDSNIWSDTDTISTELYEFQVPTKWRNFGKMMGGGQGPEQFFEASGQGLPISYNGGPVKVSVFLVKMDQSKNLKSAKESVISGYFENPDRVFKKDKDYQEESFILSDKNEAILLNTRFYRKSKGLNQSRFDLATYSKKHKTAYMFTVSIQYVDDTYDFETENDLKDYAKKLYSTFMWN</sequence>
<feature type="signal peptide" evidence="1">
    <location>
        <begin position="1"/>
        <end position="18"/>
    </location>
</feature>
<dbReference type="OrthoDB" id="1491384at2"/>
<evidence type="ECO:0000256" key="1">
    <source>
        <dbReference type="SAM" id="SignalP"/>
    </source>
</evidence>